<dbReference type="EMBL" id="MU275847">
    <property type="protein sequence ID" value="KAI0052071.1"/>
    <property type="molecule type" value="Genomic_DNA"/>
</dbReference>
<keyword evidence="2" id="KW-1185">Reference proteome</keyword>
<evidence type="ECO:0000313" key="2">
    <source>
        <dbReference type="Proteomes" id="UP000814033"/>
    </source>
</evidence>
<organism evidence="1 2">
    <name type="scientific">Auriscalpium vulgare</name>
    <dbReference type="NCBI Taxonomy" id="40419"/>
    <lineage>
        <taxon>Eukaryota</taxon>
        <taxon>Fungi</taxon>
        <taxon>Dikarya</taxon>
        <taxon>Basidiomycota</taxon>
        <taxon>Agaricomycotina</taxon>
        <taxon>Agaricomycetes</taxon>
        <taxon>Russulales</taxon>
        <taxon>Auriscalpiaceae</taxon>
        <taxon>Auriscalpium</taxon>
    </lineage>
</organism>
<name>A0ACB8S7I1_9AGAM</name>
<proteinExistence type="predicted"/>
<reference evidence="1" key="2">
    <citation type="journal article" date="2022" name="New Phytol.">
        <title>Evolutionary transition to the ectomycorrhizal habit in the genomes of a hyperdiverse lineage of mushroom-forming fungi.</title>
        <authorList>
            <person name="Looney B."/>
            <person name="Miyauchi S."/>
            <person name="Morin E."/>
            <person name="Drula E."/>
            <person name="Courty P.E."/>
            <person name="Kohler A."/>
            <person name="Kuo A."/>
            <person name="LaButti K."/>
            <person name="Pangilinan J."/>
            <person name="Lipzen A."/>
            <person name="Riley R."/>
            <person name="Andreopoulos W."/>
            <person name="He G."/>
            <person name="Johnson J."/>
            <person name="Nolan M."/>
            <person name="Tritt A."/>
            <person name="Barry K.W."/>
            <person name="Grigoriev I.V."/>
            <person name="Nagy L.G."/>
            <person name="Hibbett D."/>
            <person name="Henrissat B."/>
            <person name="Matheny P.B."/>
            <person name="Labbe J."/>
            <person name="Martin F.M."/>
        </authorList>
    </citation>
    <scope>NUCLEOTIDE SEQUENCE</scope>
    <source>
        <strain evidence="1">FP105234-sp</strain>
    </source>
</reference>
<reference evidence="1" key="1">
    <citation type="submission" date="2021-02" db="EMBL/GenBank/DDBJ databases">
        <authorList>
            <consortium name="DOE Joint Genome Institute"/>
            <person name="Ahrendt S."/>
            <person name="Looney B.P."/>
            <person name="Miyauchi S."/>
            <person name="Morin E."/>
            <person name="Drula E."/>
            <person name="Courty P.E."/>
            <person name="Chicoki N."/>
            <person name="Fauchery L."/>
            <person name="Kohler A."/>
            <person name="Kuo A."/>
            <person name="Labutti K."/>
            <person name="Pangilinan J."/>
            <person name="Lipzen A."/>
            <person name="Riley R."/>
            <person name="Andreopoulos W."/>
            <person name="He G."/>
            <person name="Johnson J."/>
            <person name="Barry K.W."/>
            <person name="Grigoriev I.V."/>
            <person name="Nagy L."/>
            <person name="Hibbett D."/>
            <person name="Henrissat B."/>
            <person name="Matheny P.B."/>
            <person name="Labbe J."/>
            <person name="Martin F."/>
        </authorList>
    </citation>
    <scope>NUCLEOTIDE SEQUENCE</scope>
    <source>
        <strain evidence="1">FP105234-sp</strain>
    </source>
</reference>
<protein>
    <submittedName>
        <fullName evidence="1">CPII coat sec24 protein</fullName>
    </submittedName>
</protein>
<sequence length="917" mass="99693">MAGPSQQLPPGWQTEWDVDNQRYFFVESSTGRTQWEHPGGTSPLQDAGSASPPPAHHGKRRVYAAEQTKAYTGTSEEAPVPWNGGLATTGTVGEQIFTPGLAAEGGFAQQQQAGAPAHYGQTATKPDYINSSSYGQVPYDQASGSAGLADKFGRLNVSSTGGYQLQATNLLASPPDPRELAIPPPAIRLPPGAGLASWPHSNAHYSYARSTVNAIPSSESLAKKAKIPLALIITPHRSLDDGDEPIPLQSDAVIARCRRCLGYINPYVQFIDGGNRQLALFDWDSTKNQPADRWVRPELNHAVIEYVAPNEYMVRPPQPPVYVFLIDVSHSAVQSGVVATAARTILENLDRIPNQDDRTKVSIVAFDTSLYFFSMPAGTEETSMLVVSDVDDVYLPQPNDLRVTLSEARASIESLLDRLHDLFKDNHTTGSCLGAALQAGYKLINPIGGKIIALTSNLPSIGAGVLKHREDSKILGTSKESSLLQAADPFYKTFAIECSKALISVDLFLCGASYQDVASLAYLPHYTSGQTYYYPAFSAARAEDAAKLAHELGAIIAMPIMLETIMRVRMTRGLRANAFHGNFFVRSTDLLSMPTVPTDTSYAVEFGVEENLTAPFVVLQTAVLHTTCFGERRIRVITLALPTTSNLSDVYASADQAAIVTFLANKAVERSVLYSLDDARDTVLNKLIDILQAYKSSMTSAGASSQLALCENMSMLPLLVLALLKNVALRKGEQIPSDLRAYAHSLLTSLPTQSLIPYIHAVLYSLHTMPAEAGTIGEHGVIMPPPLPPTSEGMESHGLYLIEDGQAIFLYVRRDAVPQLLLDVFGISSYDALRGGKTTLPLLDNPFSQRVNAIVQKTREMRRGVYFPHLYVVKDDSNEVALRVWALSHLILDRTSALPGYQQFLGQLKDKINGSSY</sequence>
<evidence type="ECO:0000313" key="1">
    <source>
        <dbReference type="EMBL" id="KAI0052071.1"/>
    </source>
</evidence>
<dbReference type="Proteomes" id="UP000814033">
    <property type="component" value="Unassembled WGS sequence"/>
</dbReference>
<comment type="caution">
    <text evidence="1">The sequence shown here is derived from an EMBL/GenBank/DDBJ whole genome shotgun (WGS) entry which is preliminary data.</text>
</comment>
<accession>A0ACB8S7I1</accession>
<gene>
    <name evidence="1" type="ORF">FA95DRAFT_1602046</name>
</gene>